<dbReference type="AlphaFoldDB" id="A0AA95I4U3"/>
<protein>
    <submittedName>
        <fullName evidence="1">Uncharacterized protein</fullName>
    </submittedName>
</protein>
<proteinExistence type="predicted"/>
<dbReference type="EMBL" id="CP126084">
    <property type="protein sequence ID" value="WHX50564.1"/>
    <property type="molecule type" value="Genomic_DNA"/>
</dbReference>
<dbReference type="Proteomes" id="UP001177943">
    <property type="component" value="Chromosome"/>
</dbReference>
<dbReference type="RefSeq" id="WP_283927625.1">
    <property type="nucleotide sequence ID" value="NZ_CP126084.1"/>
</dbReference>
<evidence type="ECO:0000313" key="2">
    <source>
        <dbReference type="Proteomes" id="UP001177943"/>
    </source>
</evidence>
<gene>
    <name evidence="1" type="ORF">QNH46_07930</name>
</gene>
<dbReference type="KEGG" id="pwn:QNH46_07930"/>
<organism evidence="1 2">
    <name type="scientific">Paenibacillus woosongensis</name>
    <dbReference type="NCBI Taxonomy" id="307580"/>
    <lineage>
        <taxon>Bacteria</taxon>
        <taxon>Bacillati</taxon>
        <taxon>Bacillota</taxon>
        <taxon>Bacilli</taxon>
        <taxon>Bacillales</taxon>
        <taxon>Paenibacillaceae</taxon>
        <taxon>Paenibacillus</taxon>
    </lineage>
</organism>
<evidence type="ECO:0000313" key="1">
    <source>
        <dbReference type="EMBL" id="WHX50564.1"/>
    </source>
</evidence>
<reference evidence="1" key="1">
    <citation type="submission" date="2023-05" db="EMBL/GenBank/DDBJ databases">
        <title>Comparative genomics of Bacillaceae isolates and their secondary metabolite potential.</title>
        <authorList>
            <person name="Song L."/>
            <person name="Nielsen L.J."/>
            <person name="Mohite O."/>
            <person name="Xu X."/>
            <person name="Weber T."/>
            <person name="Kovacs A.T."/>
        </authorList>
    </citation>
    <scope>NUCLEOTIDE SEQUENCE</scope>
    <source>
        <strain evidence="1">B2_4</strain>
    </source>
</reference>
<sequence>MAQIQNVLRVELDPNNPVPEACQVIQAIISMYTIAERAAIIEAIQDELGVAVKQLKGVEAHGEPVRRNNRK</sequence>
<accession>A0AA95I4U3</accession>
<name>A0AA95I4U3_9BACL</name>